<name>A0A848EDY5_9PROT</name>
<dbReference type="SUPFAM" id="SSF117396">
    <property type="entry name" value="TM1631-like"/>
    <property type="match status" value="1"/>
</dbReference>
<evidence type="ECO:0000313" key="1">
    <source>
        <dbReference type="EMBL" id="NMJ42216.1"/>
    </source>
</evidence>
<dbReference type="EMBL" id="JABBKX010000004">
    <property type="protein sequence ID" value="NMJ42216.1"/>
    <property type="molecule type" value="Genomic_DNA"/>
</dbReference>
<reference evidence="1 2" key="1">
    <citation type="submission" date="2020-03" db="EMBL/GenBank/DDBJ databases">
        <authorList>
            <person name="Sun Q."/>
        </authorList>
    </citation>
    <scope>NUCLEOTIDE SEQUENCE [LARGE SCALE GENOMIC DNA]</scope>
    <source>
        <strain evidence="1 2">JC162</strain>
    </source>
</reference>
<dbReference type="AlphaFoldDB" id="A0A848EDY5"/>
<dbReference type="PANTHER" id="PTHR30348:SF4">
    <property type="entry name" value="DUF72 DOMAIN-CONTAINING PROTEIN"/>
    <property type="match status" value="1"/>
</dbReference>
<keyword evidence="2" id="KW-1185">Reference proteome</keyword>
<dbReference type="RefSeq" id="WP_170054460.1">
    <property type="nucleotide sequence ID" value="NZ_JABBKX010000004.1"/>
</dbReference>
<comment type="caution">
    <text evidence="1">The sequence shown here is derived from an EMBL/GenBank/DDBJ whole genome shotgun (WGS) entry which is preliminary data.</text>
</comment>
<dbReference type="Gene3D" id="3.20.20.410">
    <property type="entry name" value="Protein of unknown function UPF0759"/>
    <property type="match status" value="1"/>
</dbReference>
<dbReference type="InterPro" id="IPR002763">
    <property type="entry name" value="DUF72"/>
</dbReference>
<protein>
    <submittedName>
        <fullName evidence="1">DUF72 domain-containing protein</fullName>
    </submittedName>
</protein>
<dbReference type="PANTHER" id="PTHR30348">
    <property type="entry name" value="UNCHARACTERIZED PROTEIN YECE"/>
    <property type="match status" value="1"/>
</dbReference>
<evidence type="ECO:0000313" key="2">
    <source>
        <dbReference type="Proteomes" id="UP000548582"/>
    </source>
</evidence>
<dbReference type="InterPro" id="IPR036520">
    <property type="entry name" value="UPF0759_sf"/>
</dbReference>
<dbReference type="Pfam" id="PF01904">
    <property type="entry name" value="DUF72"/>
    <property type="match status" value="1"/>
</dbReference>
<dbReference type="Proteomes" id="UP000548582">
    <property type="component" value="Unassembled WGS sequence"/>
</dbReference>
<organism evidence="1 2">
    <name type="scientific">Neoroseomonas marina</name>
    <dbReference type="NCBI Taxonomy" id="1232220"/>
    <lineage>
        <taxon>Bacteria</taxon>
        <taxon>Pseudomonadati</taxon>
        <taxon>Pseudomonadota</taxon>
        <taxon>Alphaproteobacteria</taxon>
        <taxon>Acetobacterales</taxon>
        <taxon>Acetobacteraceae</taxon>
        <taxon>Neoroseomonas</taxon>
    </lineage>
</organism>
<sequence>MPAKAKGSIHVGIGGWTFPPWRGVFYPKGLPHKNELAHAGRHLTGIEVNGTFYRLQSPESFAKWHDEVPEGFVFALKGSRFVTNRRVLAEAGPSLEKFFASGVTALKAKLGPINWQLAATKPFDAADIDAFLALLPRSLDGLTLRHAIEARHESFRHPEFVAIARKHGVAIVTAADSDYPLFADLTAPFAYLRLMGTTADHGAGYPAAALEAWAKRARALAEGHGLDDLGAPVAQAAAKVPRDVFLFVISGEKERNPAAAMELIARVKG</sequence>
<proteinExistence type="predicted"/>
<accession>A0A848EDY5</accession>
<gene>
    <name evidence="1" type="ORF">GWK16_13260</name>
</gene>